<gene>
    <name evidence="1" type="ORF">DIJ64_00530</name>
</gene>
<dbReference type="Proteomes" id="UP000249682">
    <property type="component" value="Chromosome"/>
</dbReference>
<reference evidence="1 2" key="1">
    <citation type="submission" date="2018-05" db="EMBL/GenBank/DDBJ databases">
        <title>Evolution of small genomes with special reference to Mycobacterium leprae.</title>
        <authorList>
            <person name="Mohanty P.S."/>
            <person name="Bansal A.K."/>
            <person name="Gupta U.D."/>
            <person name="Naaz F."/>
            <person name="Dwivedi V.D."/>
            <person name="Singh H."/>
            <person name="Gupta G."/>
            <person name="Sharma S."/>
            <person name="Arora M."/>
        </authorList>
    </citation>
    <scope>NUCLEOTIDE SEQUENCE [LARGE SCALE GENOMIC DNA]</scope>
    <source>
        <strain evidence="1 2">MRHRU-235-G</strain>
    </source>
</reference>
<evidence type="ECO:0000313" key="2">
    <source>
        <dbReference type="Proteomes" id="UP000249682"/>
    </source>
</evidence>
<organism evidence="1 2">
    <name type="scientific">Mycobacterium leprae</name>
    <dbReference type="NCBI Taxonomy" id="1769"/>
    <lineage>
        <taxon>Bacteria</taxon>
        <taxon>Bacillati</taxon>
        <taxon>Actinomycetota</taxon>
        <taxon>Actinomycetes</taxon>
        <taxon>Mycobacteriales</taxon>
        <taxon>Mycobacteriaceae</taxon>
        <taxon>Mycobacterium</taxon>
    </lineage>
</organism>
<proteinExistence type="predicted"/>
<evidence type="ECO:0000313" key="1">
    <source>
        <dbReference type="EMBL" id="AWV47101.1"/>
    </source>
</evidence>
<dbReference type="EMBL" id="CP029543">
    <property type="protein sequence ID" value="AWV47101.1"/>
    <property type="molecule type" value="Genomic_DNA"/>
</dbReference>
<dbReference type="AlphaFoldDB" id="A0AAD0KTG3"/>
<protein>
    <submittedName>
        <fullName evidence="1">Uncharacterized protein</fullName>
    </submittedName>
</protein>
<sequence length="79" mass="8724">MVMMGTPRSLRGYPGQGTAESAGLVHGGRLTGALLNEQAAWTRLSRGNNRKAFVARLYAQRHLADRGPLRGTRIDHRLR</sequence>
<name>A0AAD0KTG3_MYCLR</name>
<accession>A0AAD0KTG3</accession>